<proteinExistence type="predicted"/>
<organism evidence="1 2">
    <name type="scientific">Caligus rogercresseyi</name>
    <name type="common">Sea louse</name>
    <dbReference type="NCBI Taxonomy" id="217165"/>
    <lineage>
        <taxon>Eukaryota</taxon>
        <taxon>Metazoa</taxon>
        <taxon>Ecdysozoa</taxon>
        <taxon>Arthropoda</taxon>
        <taxon>Crustacea</taxon>
        <taxon>Multicrustacea</taxon>
        <taxon>Hexanauplia</taxon>
        <taxon>Copepoda</taxon>
        <taxon>Siphonostomatoida</taxon>
        <taxon>Caligidae</taxon>
        <taxon>Caligus</taxon>
    </lineage>
</organism>
<accession>A0A7T8GSX2</accession>
<dbReference type="EMBL" id="CP045905">
    <property type="protein sequence ID" value="QQP36891.1"/>
    <property type="molecule type" value="Genomic_DNA"/>
</dbReference>
<evidence type="ECO:0000313" key="2">
    <source>
        <dbReference type="Proteomes" id="UP000595437"/>
    </source>
</evidence>
<dbReference type="PANTHER" id="PTHR45913">
    <property type="entry name" value="EPM2A-INTERACTING PROTEIN 1"/>
    <property type="match status" value="1"/>
</dbReference>
<keyword evidence="2" id="KW-1185">Reference proteome</keyword>
<protein>
    <submittedName>
        <fullName evidence="1">Uncharacterized protein</fullName>
    </submittedName>
</protein>
<dbReference type="AlphaFoldDB" id="A0A7T8GSX2"/>
<sequence>MSISIITFLTYVFGHLNQLNLQLQGRGKTIVDMIKKMDSFTRKLELFQSNVASGRLYTLQH</sequence>
<dbReference type="Proteomes" id="UP000595437">
    <property type="component" value="Chromosome 16"/>
</dbReference>
<gene>
    <name evidence="1" type="ORF">FKW44_022125</name>
</gene>
<reference evidence="2" key="1">
    <citation type="submission" date="2021-01" db="EMBL/GenBank/DDBJ databases">
        <title>Caligus Genome Assembly.</title>
        <authorList>
            <person name="Gallardo-Escarate C."/>
        </authorList>
    </citation>
    <scope>NUCLEOTIDE SEQUENCE [LARGE SCALE GENOMIC DNA]</scope>
</reference>
<name>A0A7T8GSX2_CALRO</name>
<evidence type="ECO:0000313" key="1">
    <source>
        <dbReference type="EMBL" id="QQP36891.1"/>
    </source>
</evidence>
<dbReference type="PANTHER" id="PTHR45913:SF5">
    <property type="entry name" value="GENERAL TRANSCRIPTION FACTOR II-I REPEAT DOMAIN-CONTAINING PROTEIN 2A-LIKE PROTEIN"/>
    <property type="match status" value="1"/>
</dbReference>